<dbReference type="FunFam" id="2.60.40.60:FF:000262">
    <property type="entry name" value="protocadherin-23 isoform X2"/>
    <property type="match status" value="1"/>
</dbReference>
<accession>A0AAN8SEM9</accession>
<comment type="caution">
    <text evidence="13">The sequence shown here is derived from an EMBL/GenBank/DDBJ whole genome shotgun (WGS) entry which is preliminary data.</text>
</comment>
<evidence type="ECO:0000256" key="6">
    <source>
        <dbReference type="ARBA" id="ARBA00023136"/>
    </source>
</evidence>
<evidence type="ECO:0000313" key="13">
    <source>
        <dbReference type="EMBL" id="KAK6644704.1"/>
    </source>
</evidence>
<gene>
    <name evidence="13" type="ORF">RUM43_000972</name>
</gene>
<evidence type="ECO:0000256" key="11">
    <source>
        <dbReference type="SAM" id="SignalP"/>
    </source>
</evidence>
<dbReference type="InterPro" id="IPR002126">
    <property type="entry name" value="Cadherin-like_dom"/>
</dbReference>
<dbReference type="SMART" id="SM00112">
    <property type="entry name" value="CA"/>
    <property type="match status" value="4"/>
</dbReference>
<evidence type="ECO:0000259" key="12">
    <source>
        <dbReference type="PROSITE" id="PS50268"/>
    </source>
</evidence>
<evidence type="ECO:0000256" key="7">
    <source>
        <dbReference type="ARBA" id="ARBA00023180"/>
    </source>
</evidence>
<feature type="domain" description="Cadherin" evidence="12">
    <location>
        <begin position="134"/>
        <end position="241"/>
    </location>
</feature>
<feature type="signal peptide" evidence="11">
    <location>
        <begin position="1"/>
        <end position="18"/>
    </location>
</feature>
<reference evidence="13 14" key="1">
    <citation type="submission" date="2023-10" db="EMBL/GenBank/DDBJ databases">
        <title>Genomes of two closely related lineages of the louse Polyplax serrata with different host specificities.</title>
        <authorList>
            <person name="Martinu J."/>
            <person name="Tarabai H."/>
            <person name="Stefka J."/>
            <person name="Hypsa V."/>
        </authorList>
    </citation>
    <scope>NUCLEOTIDE SEQUENCE [LARGE SCALE GENOMIC DNA]</scope>
    <source>
        <strain evidence="13">HR10_N</strain>
    </source>
</reference>
<dbReference type="Pfam" id="PF00028">
    <property type="entry name" value="Cadherin"/>
    <property type="match status" value="1"/>
</dbReference>
<dbReference type="PRINTS" id="PR00205">
    <property type="entry name" value="CADHERIN"/>
</dbReference>
<dbReference type="Proteomes" id="UP001372834">
    <property type="component" value="Unassembled WGS sequence"/>
</dbReference>
<keyword evidence="4 8" id="KW-0106">Calcium</keyword>
<evidence type="ECO:0000313" key="14">
    <source>
        <dbReference type="Proteomes" id="UP001372834"/>
    </source>
</evidence>
<feature type="chain" id="PRO_5042934634" description="Cadherin domain-containing protein" evidence="11">
    <location>
        <begin position="19"/>
        <end position="767"/>
    </location>
</feature>
<feature type="domain" description="Cadherin" evidence="12">
    <location>
        <begin position="242"/>
        <end position="341"/>
    </location>
</feature>
<keyword evidence="6 10" id="KW-0472">Membrane</keyword>
<dbReference type="SUPFAM" id="SSF49313">
    <property type="entry name" value="Cadherin-like"/>
    <property type="match status" value="4"/>
</dbReference>
<dbReference type="InterPro" id="IPR020894">
    <property type="entry name" value="Cadherin_CS"/>
</dbReference>
<evidence type="ECO:0000256" key="9">
    <source>
        <dbReference type="SAM" id="MobiDB-lite"/>
    </source>
</evidence>
<proteinExistence type="predicted"/>
<keyword evidence="3" id="KW-0677">Repeat</keyword>
<sequence>MILNFWIWMITLIHLALSDNRCFLENGGSSESFFVSESLPVNSVIGVLKIHGDPSEQFGDITLKLHRPDSPVKIAKGSKNLTLARQLDKEGIIGPSSVYVNILCERRGLSSDPGYVIPVNIRVTDANDNAPEFINGPYVLNISEVTVIGTRVLQGIRAVDKDQQGPFSTVQYSVIPGPYSDYFVFLNALEGTLILRKSLDYELISNFTIKIRAQDQGSPPRYTDAEVKINVIDADDQNPRFLTERYSAVLPLQPTVGNRVRLMPYDLVATDQDKGINSPVFYSFNSDGADYQLFDIEPATGVITIAKEFEEDDLNQPATLVVRATQVDNKDRYALSTVTISRKGAIQALHFLQKLYIAGVLENAPVNSVVLTAVTNRPRDRVRPDFLCEDFANGGGICFLSSSLIVSCSFQRVRQWLEKDEGVFGVNNAGDITLLKPLDYEARDVYVFRVHATDGRVNDTALINITVLNVNDWDPRFRYPQYEFFVAGKDLRPGHVVGKIEVADGDRGDRLTLTLRGPHAHLFRIKETGELSIASLQSLNSSDAHVVAIATDSGLPPRQTSVPITIHFPNEVVSAAKTLLSGGENFLMITVFSSLLILLLLIIIALGVYIHKGLVFTEKEKKRVEDTSEKSNSSSSTDCKTSDSSSLSPNIIDMEGRMFNVGTLPLRNPQYTATVKSIMSRAGSSRSYQTTKNRIAPTPPQIPEEQECTCSLGSREWMEGSIPRRVKKLSWDDDNDENENVNDNIQRQERLLSYWTMVVAPDQCTEI</sequence>
<dbReference type="PROSITE" id="PS00232">
    <property type="entry name" value="CADHERIN_1"/>
    <property type="match status" value="1"/>
</dbReference>
<feature type="transmembrane region" description="Helical" evidence="10">
    <location>
        <begin position="586"/>
        <end position="610"/>
    </location>
</feature>
<dbReference type="PROSITE" id="PS50268">
    <property type="entry name" value="CADHERIN_2"/>
    <property type="match status" value="4"/>
</dbReference>
<dbReference type="AlphaFoldDB" id="A0AAN8SEM9"/>
<keyword evidence="2 10" id="KW-0812">Transmembrane</keyword>
<dbReference type="InterPro" id="IPR015919">
    <property type="entry name" value="Cadherin-like_sf"/>
</dbReference>
<feature type="domain" description="Cadherin" evidence="12">
    <location>
        <begin position="352"/>
        <end position="477"/>
    </location>
</feature>
<evidence type="ECO:0000256" key="10">
    <source>
        <dbReference type="SAM" id="Phobius"/>
    </source>
</evidence>
<evidence type="ECO:0000256" key="1">
    <source>
        <dbReference type="ARBA" id="ARBA00004167"/>
    </source>
</evidence>
<dbReference type="GO" id="GO:0005509">
    <property type="term" value="F:calcium ion binding"/>
    <property type="evidence" value="ECO:0007669"/>
    <property type="project" value="UniProtKB-UniRule"/>
</dbReference>
<dbReference type="PANTHER" id="PTHR24028">
    <property type="entry name" value="CADHERIN-87A"/>
    <property type="match status" value="1"/>
</dbReference>
<protein>
    <recommendedName>
        <fullName evidence="12">Cadherin domain-containing protein</fullName>
    </recommendedName>
</protein>
<feature type="region of interest" description="Disordered" evidence="9">
    <location>
        <begin position="621"/>
        <end position="649"/>
    </location>
</feature>
<feature type="domain" description="Cadherin" evidence="12">
    <location>
        <begin position="35"/>
        <end position="133"/>
    </location>
</feature>
<dbReference type="GO" id="GO:0005886">
    <property type="term" value="C:plasma membrane"/>
    <property type="evidence" value="ECO:0007669"/>
    <property type="project" value="InterPro"/>
</dbReference>
<dbReference type="EMBL" id="JAWJWE010000001">
    <property type="protein sequence ID" value="KAK6644704.1"/>
    <property type="molecule type" value="Genomic_DNA"/>
</dbReference>
<dbReference type="InterPro" id="IPR050174">
    <property type="entry name" value="Protocadherin/Cadherin-CA"/>
</dbReference>
<evidence type="ECO:0000256" key="4">
    <source>
        <dbReference type="ARBA" id="ARBA00022837"/>
    </source>
</evidence>
<dbReference type="Gene3D" id="2.60.40.60">
    <property type="entry name" value="Cadherins"/>
    <property type="match status" value="5"/>
</dbReference>
<keyword evidence="5 10" id="KW-1133">Transmembrane helix</keyword>
<keyword evidence="11" id="KW-0732">Signal</keyword>
<evidence type="ECO:0000256" key="8">
    <source>
        <dbReference type="PROSITE-ProRule" id="PRU00043"/>
    </source>
</evidence>
<name>A0AAN8SEM9_POLSC</name>
<dbReference type="CDD" id="cd11304">
    <property type="entry name" value="Cadherin_repeat"/>
    <property type="match status" value="4"/>
</dbReference>
<evidence type="ECO:0000256" key="5">
    <source>
        <dbReference type="ARBA" id="ARBA00022989"/>
    </source>
</evidence>
<evidence type="ECO:0000256" key="2">
    <source>
        <dbReference type="ARBA" id="ARBA00022692"/>
    </source>
</evidence>
<organism evidence="13 14">
    <name type="scientific">Polyplax serrata</name>
    <name type="common">Common mouse louse</name>
    <dbReference type="NCBI Taxonomy" id="468196"/>
    <lineage>
        <taxon>Eukaryota</taxon>
        <taxon>Metazoa</taxon>
        <taxon>Ecdysozoa</taxon>
        <taxon>Arthropoda</taxon>
        <taxon>Hexapoda</taxon>
        <taxon>Insecta</taxon>
        <taxon>Pterygota</taxon>
        <taxon>Neoptera</taxon>
        <taxon>Paraneoptera</taxon>
        <taxon>Psocodea</taxon>
        <taxon>Troctomorpha</taxon>
        <taxon>Phthiraptera</taxon>
        <taxon>Anoplura</taxon>
        <taxon>Polyplacidae</taxon>
        <taxon>Polyplax</taxon>
    </lineage>
</organism>
<feature type="region of interest" description="Disordered" evidence="9">
    <location>
        <begin position="686"/>
        <end position="705"/>
    </location>
</feature>
<dbReference type="GO" id="GO:0007156">
    <property type="term" value="P:homophilic cell adhesion via plasma membrane adhesion molecules"/>
    <property type="evidence" value="ECO:0007669"/>
    <property type="project" value="InterPro"/>
</dbReference>
<dbReference type="PANTHER" id="PTHR24028:SF339">
    <property type="entry name" value="CADHERIN DOMAIN-CONTAINING PROTEIN"/>
    <property type="match status" value="1"/>
</dbReference>
<evidence type="ECO:0000256" key="3">
    <source>
        <dbReference type="ARBA" id="ARBA00022737"/>
    </source>
</evidence>
<keyword evidence="7" id="KW-0325">Glycoprotein</keyword>
<feature type="compositionally biased region" description="Low complexity" evidence="9">
    <location>
        <begin position="630"/>
        <end position="648"/>
    </location>
</feature>
<comment type="subcellular location">
    <subcellularLocation>
        <location evidence="1">Membrane</location>
        <topology evidence="1">Single-pass membrane protein</topology>
    </subcellularLocation>
</comment>